<reference evidence="10 11" key="1">
    <citation type="journal article" date="2009" name="Genome Res.">
        <title>Comparative genomic analyses of the human fungal pathogens Coccidioides and their relatives.</title>
        <authorList>
            <person name="Sharpton T.J."/>
            <person name="Stajich J.E."/>
            <person name="Rounsley S.D."/>
            <person name="Gardner M.J."/>
            <person name="Wortman J.R."/>
            <person name="Jordar V.S."/>
            <person name="Maiti R."/>
            <person name="Kodira C.D."/>
            <person name="Neafsey D.E."/>
            <person name="Zeng Q."/>
            <person name="Hung C.-Y."/>
            <person name="McMahan C."/>
            <person name="Muszewska A."/>
            <person name="Grynberg M."/>
            <person name="Mandel M.A."/>
            <person name="Kellner E.M."/>
            <person name="Barker B.M."/>
            <person name="Galgiani J.N."/>
            <person name="Orbach M.J."/>
            <person name="Kirkland T.N."/>
            <person name="Cole G.T."/>
            <person name="Henn M.R."/>
            <person name="Birren B.W."/>
            <person name="Taylor J.W."/>
        </authorList>
    </citation>
    <scope>NUCLEOTIDE SEQUENCE [LARGE SCALE GENOMIC DNA]</scope>
    <source>
        <strain evidence="11">C735</strain>
    </source>
</reference>
<feature type="compositionally biased region" description="Polar residues" evidence="8">
    <location>
        <begin position="108"/>
        <end position="117"/>
    </location>
</feature>
<dbReference type="OrthoDB" id="330772at2759"/>
<dbReference type="GO" id="GO:0006397">
    <property type="term" value="P:mRNA processing"/>
    <property type="evidence" value="ECO:0007669"/>
    <property type="project" value="UniProtKB-KW"/>
</dbReference>
<evidence type="ECO:0000256" key="7">
    <source>
        <dbReference type="ARBA" id="ARBA00023242"/>
    </source>
</evidence>
<keyword evidence="7" id="KW-0539">Nucleus</keyword>
<feature type="compositionally biased region" description="Basic and acidic residues" evidence="8">
    <location>
        <begin position="77"/>
        <end position="96"/>
    </location>
</feature>
<protein>
    <submittedName>
        <fullName evidence="10">Pinin/SDK/memA/ protein conserved region containing protein</fullName>
    </submittedName>
</protein>
<feature type="domain" description="Pinin/SDK/MemA protein" evidence="9">
    <location>
        <begin position="92"/>
        <end position="208"/>
    </location>
</feature>
<dbReference type="AlphaFoldDB" id="C5PDN7"/>
<sequence length="323" mass="36555">MAEGILGFGLKSPISRSIASAVALPDPEPSSPDATLKRRQFPSQEDNNTKRRRVSTSQAQSTADDTSQVSPVVPRTSVDDGKEKGRQKTGREEERKRGQRLFGALLGTLSQSSLTATQKRRADIERKQQAKLKQQDEEYDEQYRKRREELMARRRRDQVVYERESLRVRHSNLRAMARSLKTKSTPTLYYKPWQLRPEEKDIIDSQVEDAEATIAKEVEDFERRNRRETEGSQPDKEAAELPPAVESRSTADPTESIANNGPKPDTVGSDTNDHQEASEAQKQTTTNDIPVPPDRNEETAHARPNEDDSGEVVLEDKEDTVIY</sequence>
<dbReference type="EMBL" id="ACFW01000043">
    <property type="protein sequence ID" value="EER25198.1"/>
    <property type="molecule type" value="Genomic_DNA"/>
</dbReference>
<dbReference type="HOGENOM" id="CLU_049352_2_0_1"/>
<dbReference type="PANTHER" id="PTHR12707">
    <property type="entry name" value="PINN"/>
    <property type="match status" value="1"/>
</dbReference>
<feature type="compositionally biased region" description="Basic and acidic residues" evidence="8">
    <location>
        <begin position="294"/>
        <end position="306"/>
    </location>
</feature>
<comment type="subcellular location">
    <subcellularLocation>
        <location evidence="1">Nucleus</location>
    </subcellularLocation>
</comment>
<comment type="similarity">
    <text evidence="2">Belongs to the pinin family.</text>
</comment>
<dbReference type="GO" id="GO:0071013">
    <property type="term" value="C:catalytic step 2 spliceosome"/>
    <property type="evidence" value="ECO:0007669"/>
    <property type="project" value="TreeGrafter"/>
</dbReference>
<comment type="caution">
    <text evidence="10">The sequence shown here is derived from an EMBL/GenBank/DDBJ whole genome shotgun (WGS) entry which is preliminary data.</text>
</comment>
<proteinExistence type="inferred from homology"/>
<feature type="compositionally biased region" description="Polar residues" evidence="8">
    <location>
        <begin position="247"/>
        <end position="259"/>
    </location>
</feature>
<evidence type="ECO:0000256" key="8">
    <source>
        <dbReference type="SAM" id="MobiDB-lite"/>
    </source>
</evidence>
<evidence type="ECO:0000256" key="4">
    <source>
        <dbReference type="ARBA" id="ARBA00023015"/>
    </source>
</evidence>
<keyword evidence="4" id="KW-0805">Transcription regulation</keyword>
<gene>
    <name evidence="10" type="ORF">CPC735_018010</name>
</gene>
<dbReference type="Proteomes" id="UP000009084">
    <property type="component" value="Unassembled WGS sequence"/>
</dbReference>
<keyword evidence="5" id="KW-0804">Transcription</keyword>
<keyword evidence="6" id="KW-0508">mRNA splicing</keyword>
<evidence type="ECO:0000256" key="1">
    <source>
        <dbReference type="ARBA" id="ARBA00004123"/>
    </source>
</evidence>
<evidence type="ECO:0000313" key="11">
    <source>
        <dbReference type="Proteomes" id="UP000009084"/>
    </source>
</evidence>
<feature type="compositionally biased region" description="Polar residues" evidence="8">
    <location>
        <begin position="55"/>
        <end position="70"/>
    </location>
</feature>
<feature type="region of interest" description="Disordered" evidence="8">
    <location>
        <begin position="197"/>
        <end position="323"/>
    </location>
</feature>
<name>C5PDN7_COCP7</name>
<dbReference type="InterPro" id="IPR039853">
    <property type="entry name" value="Pinin"/>
</dbReference>
<evidence type="ECO:0000256" key="5">
    <source>
        <dbReference type="ARBA" id="ARBA00023163"/>
    </source>
</evidence>
<feature type="compositionally biased region" description="Basic and acidic residues" evidence="8">
    <location>
        <begin position="214"/>
        <end position="239"/>
    </location>
</feature>
<feature type="compositionally biased region" description="Basic and acidic residues" evidence="8">
    <location>
        <begin position="120"/>
        <end position="141"/>
    </location>
</feature>
<dbReference type="PANTHER" id="PTHR12707:SF0">
    <property type="entry name" value="PININ"/>
    <property type="match status" value="1"/>
</dbReference>
<dbReference type="GO" id="GO:0008380">
    <property type="term" value="P:RNA splicing"/>
    <property type="evidence" value="ECO:0007669"/>
    <property type="project" value="UniProtKB-KW"/>
</dbReference>
<dbReference type="InterPro" id="IPR006786">
    <property type="entry name" value="Pinin_SDK_MemA"/>
</dbReference>
<evidence type="ECO:0000256" key="6">
    <source>
        <dbReference type="ARBA" id="ARBA00023187"/>
    </source>
</evidence>
<keyword evidence="3" id="KW-0507">mRNA processing</keyword>
<accession>C5PDN7</accession>
<evidence type="ECO:0000313" key="10">
    <source>
        <dbReference type="EMBL" id="EER25198.1"/>
    </source>
</evidence>
<organism evidence="10 11">
    <name type="scientific">Coccidioides posadasii (strain C735)</name>
    <name type="common">Valley fever fungus</name>
    <dbReference type="NCBI Taxonomy" id="222929"/>
    <lineage>
        <taxon>Eukaryota</taxon>
        <taxon>Fungi</taxon>
        <taxon>Dikarya</taxon>
        <taxon>Ascomycota</taxon>
        <taxon>Pezizomycotina</taxon>
        <taxon>Eurotiomycetes</taxon>
        <taxon>Eurotiomycetidae</taxon>
        <taxon>Onygenales</taxon>
        <taxon>Onygenaceae</taxon>
        <taxon>Coccidioides</taxon>
    </lineage>
</organism>
<evidence type="ECO:0000259" key="9">
    <source>
        <dbReference type="Pfam" id="PF04696"/>
    </source>
</evidence>
<dbReference type="Pfam" id="PF04696">
    <property type="entry name" value="Pinin_SDK_memA"/>
    <property type="match status" value="1"/>
</dbReference>
<feature type="region of interest" description="Disordered" evidence="8">
    <location>
        <begin position="21"/>
        <end position="141"/>
    </location>
</feature>
<evidence type="ECO:0000256" key="3">
    <source>
        <dbReference type="ARBA" id="ARBA00022664"/>
    </source>
</evidence>
<dbReference type="VEuPathDB" id="FungiDB:CPC735_018010"/>
<evidence type="ECO:0000256" key="2">
    <source>
        <dbReference type="ARBA" id="ARBA00010386"/>
    </source>
</evidence>